<evidence type="ECO:0000313" key="3">
    <source>
        <dbReference type="Proteomes" id="UP000053593"/>
    </source>
</evidence>
<feature type="compositionally biased region" description="Polar residues" evidence="1">
    <location>
        <begin position="16"/>
        <end position="28"/>
    </location>
</feature>
<evidence type="ECO:0000313" key="2">
    <source>
        <dbReference type="EMBL" id="KIK56985.1"/>
    </source>
</evidence>
<dbReference type="OrthoDB" id="3596986at2759"/>
<keyword evidence="3" id="KW-1185">Reference proteome</keyword>
<organism evidence="2 3">
    <name type="scientific">Collybiopsis luxurians FD-317 M1</name>
    <dbReference type="NCBI Taxonomy" id="944289"/>
    <lineage>
        <taxon>Eukaryota</taxon>
        <taxon>Fungi</taxon>
        <taxon>Dikarya</taxon>
        <taxon>Basidiomycota</taxon>
        <taxon>Agaricomycotina</taxon>
        <taxon>Agaricomycetes</taxon>
        <taxon>Agaricomycetidae</taxon>
        <taxon>Agaricales</taxon>
        <taxon>Marasmiineae</taxon>
        <taxon>Omphalotaceae</taxon>
        <taxon>Collybiopsis</taxon>
        <taxon>Collybiopsis luxurians</taxon>
    </lineage>
</organism>
<dbReference type="AlphaFoldDB" id="A0A0D0B1M4"/>
<feature type="compositionally biased region" description="Basic residues" evidence="1">
    <location>
        <begin position="1"/>
        <end position="10"/>
    </location>
</feature>
<evidence type="ECO:0000256" key="1">
    <source>
        <dbReference type="SAM" id="MobiDB-lite"/>
    </source>
</evidence>
<feature type="non-terminal residue" evidence="2">
    <location>
        <position position="90"/>
    </location>
</feature>
<feature type="region of interest" description="Disordered" evidence="1">
    <location>
        <begin position="1"/>
        <end position="46"/>
    </location>
</feature>
<dbReference type="Proteomes" id="UP000053593">
    <property type="component" value="Unassembled WGS sequence"/>
</dbReference>
<reference evidence="2 3" key="1">
    <citation type="submission" date="2014-04" db="EMBL/GenBank/DDBJ databases">
        <title>Evolutionary Origins and Diversification of the Mycorrhizal Mutualists.</title>
        <authorList>
            <consortium name="DOE Joint Genome Institute"/>
            <consortium name="Mycorrhizal Genomics Consortium"/>
            <person name="Kohler A."/>
            <person name="Kuo A."/>
            <person name="Nagy L.G."/>
            <person name="Floudas D."/>
            <person name="Copeland A."/>
            <person name="Barry K.W."/>
            <person name="Cichocki N."/>
            <person name="Veneault-Fourrey C."/>
            <person name="LaButti K."/>
            <person name="Lindquist E.A."/>
            <person name="Lipzen A."/>
            <person name="Lundell T."/>
            <person name="Morin E."/>
            <person name="Murat C."/>
            <person name="Riley R."/>
            <person name="Ohm R."/>
            <person name="Sun H."/>
            <person name="Tunlid A."/>
            <person name="Henrissat B."/>
            <person name="Grigoriev I.V."/>
            <person name="Hibbett D.S."/>
            <person name="Martin F."/>
        </authorList>
    </citation>
    <scope>NUCLEOTIDE SEQUENCE [LARGE SCALE GENOMIC DNA]</scope>
    <source>
        <strain evidence="2 3">FD-317 M1</strain>
    </source>
</reference>
<name>A0A0D0B1M4_9AGAR</name>
<accession>A0A0D0B1M4</accession>
<dbReference type="EMBL" id="KN834793">
    <property type="protein sequence ID" value="KIK56985.1"/>
    <property type="molecule type" value="Genomic_DNA"/>
</dbReference>
<dbReference type="HOGENOM" id="CLU_2446630_0_0_1"/>
<proteinExistence type="predicted"/>
<protein>
    <submittedName>
        <fullName evidence="2">Uncharacterized protein</fullName>
    </submittedName>
</protein>
<sequence length="90" mass="10369">MQIRGRHFHQGRNPPISASKQRIPSSENKPSDDPAASANKKRPRRRRIYTDDSDIFLCALHSGWVTWSGAKKAREEGKDMKVRLRVIRCL</sequence>
<gene>
    <name evidence="2" type="ORF">GYMLUDRAFT_173351</name>
</gene>